<reference evidence="6 7" key="1">
    <citation type="submission" date="2015-04" db="EMBL/GenBank/DDBJ databases">
        <title>The draft genome sequence of Erythrobacter luteus KA37.</title>
        <authorList>
            <person name="Zhuang L."/>
            <person name="Liu Y."/>
            <person name="Shao Z."/>
        </authorList>
    </citation>
    <scope>NUCLEOTIDE SEQUENCE [LARGE SCALE GENOMIC DNA]</scope>
    <source>
        <strain evidence="6 7">KA37</strain>
    </source>
</reference>
<evidence type="ECO:0000256" key="4">
    <source>
        <dbReference type="ARBA" id="ARBA00023136"/>
    </source>
</evidence>
<dbReference type="PANTHER" id="PTHR35371">
    <property type="entry name" value="INNER MEMBRANE PROTEIN"/>
    <property type="match status" value="1"/>
</dbReference>
<dbReference type="SUPFAM" id="SSF161084">
    <property type="entry name" value="MAPEG domain-like"/>
    <property type="match status" value="1"/>
</dbReference>
<dbReference type="InterPro" id="IPR001129">
    <property type="entry name" value="Membr-assoc_MAPEG"/>
</dbReference>
<name>A0A0G9MW22_9SPHN</name>
<dbReference type="PANTHER" id="PTHR35371:SF1">
    <property type="entry name" value="BLR7753 PROTEIN"/>
    <property type="match status" value="1"/>
</dbReference>
<organism evidence="6 7">
    <name type="scientific">Aurantiacibacter luteus</name>
    <dbReference type="NCBI Taxonomy" id="1581420"/>
    <lineage>
        <taxon>Bacteria</taxon>
        <taxon>Pseudomonadati</taxon>
        <taxon>Pseudomonadota</taxon>
        <taxon>Alphaproteobacteria</taxon>
        <taxon>Sphingomonadales</taxon>
        <taxon>Erythrobacteraceae</taxon>
        <taxon>Aurantiacibacter</taxon>
    </lineage>
</organism>
<dbReference type="InterPro" id="IPR023352">
    <property type="entry name" value="MAPEG-like_dom_sf"/>
</dbReference>
<dbReference type="GO" id="GO:0016020">
    <property type="term" value="C:membrane"/>
    <property type="evidence" value="ECO:0007669"/>
    <property type="project" value="UniProtKB-SubCell"/>
</dbReference>
<keyword evidence="7" id="KW-1185">Reference proteome</keyword>
<evidence type="ECO:0000256" key="1">
    <source>
        <dbReference type="ARBA" id="ARBA00004370"/>
    </source>
</evidence>
<proteinExistence type="predicted"/>
<dbReference type="Pfam" id="PF01124">
    <property type="entry name" value="MAPEG"/>
    <property type="match status" value="1"/>
</dbReference>
<evidence type="ECO:0000256" key="2">
    <source>
        <dbReference type="ARBA" id="ARBA00022692"/>
    </source>
</evidence>
<dbReference type="STRING" id="1581420.AAW00_10630"/>
<feature type="transmembrane region" description="Helical" evidence="5">
    <location>
        <begin position="60"/>
        <end position="78"/>
    </location>
</feature>
<sequence>MPIELTILALGAVLLIVHIQVAIRAKTKQYGVEWNTGPRDKDMPPLGEVPARLERARDNFQETLPVAIIGLMGVVVAGKTSEITAIAGWVWLAARVIYLPLYWTGVRLWRTVVFGVSALALVVLIGVLLLG</sequence>
<gene>
    <name evidence="6" type="ORF">AAW00_10630</name>
</gene>
<dbReference type="Proteomes" id="UP000053464">
    <property type="component" value="Unassembled WGS sequence"/>
</dbReference>
<comment type="caution">
    <text evidence="6">The sequence shown here is derived from an EMBL/GenBank/DDBJ whole genome shotgun (WGS) entry which is preliminary data.</text>
</comment>
<evidence type="ECO:0000256" key="5">
    <source>
        <dbReference type="SAM" id="Phobius"/>
    </source>
</evidence>
<comment type="subcellular location">
    <subcellularLocation>
        <location evidence="1">Membrane</location>
    </subcellularLocation>
</comment>
<dbReference type="RefSeq" id="WP_047004597.1">
    <property type="nucleotide sequence ID" value="NZ_LBHB01000002.1"/>
</dbReference>
<keyword evidence="4 5" id="KW-0472">Membrane</keyword>
<feature type="transmembrane region" description="Helical" evidence="5">
    <location>
        <begin position="109"/>
        <end position="130"/>
    </location>
</feature>
<evidence type="ECO:0000256" key="3">
    <source>
        <dbReference type="ARBA" id="ARBA00022989"/>
    </source>
</evidence>
<protein>
    <submittedName>
        <fullName evidence="6">Membrane protein</fullName>
    </submittedName>
</protein>
<keyword evidence="3 5" id="KW-1133">Transmembrane helix</keyword>
<dbReference type="EMBL" id="LBHB01000002">
    <property type="protein sequence ID" value="KLE34910.1"/>
    <property type="molecule type" value="Genomic_DNA"/>
</dbReference>
<keyword evidence="2 5" id="KW-0812">Transmembrane</keyword>
<accession>A0A0G9MW22</accession>
<dbReference type="Gene3D" id="1.20.120.550">
    <property type="entry name" value="Membrane associated eicosanoid/glutathione metabolism-like domain"/>
    <property type="match status" value="1"/>
</dbReference>
<dbReference type="AlphaFoldDB" id="A0A0G9MW22"/>
<evidence type="ECO:0000313" key="7">
    <source>
        <dbReference type="Proteomes" id="UP000053464"/>
    </source>
</evidence>
<evidence type="ECO:0000313" key="6">
    <source>
        <dbReference type="EMBL" id="KLE34910.1"/>
    </source>
</evidence>
<dbReference type="PATRIC" id="fig|1581420.6.peg.2176"/>
<dbReference type="OrthoDB" id="7743618at2"/>